<name>A0AAV1PXD2_SCOSC</name>
<dbReference type="EMBL" id="CAWUFR010000356">
    <property type="protein sequence ID" value="CAK6976602.1"/>
    <property type="molecule type" value="Genomic_DNA"/>
</dbReference>
<dbReference type="Proteomes" id="UP001314229">
    <property type="component" value="Unassembled WGS sequence"/>
</dbReference>
<proteinExistence type="predicted"/>
<comment type="caution">
    <text evidence="2">The sequence shown here is derived from an EMBL/GenBank/DDBJ whole genome shotgun (WGS) entry which is preliminary data.</text>
</comment>
<accession>A0AAV1PXD2</accession>
<reference evidence="2 3" key="1">
    <citation type="submission" date="2024-01" db="EMBL/GenBank/DDBJ databases">
        <authorList>
            <person name="Alioto T."/>
            <person name="Alioto T."/>
            <person name="Gomez Garrido J."/>
        </authorList>
    </citation>
    <scope>NUCLEOTIDE SEQUENCE [LARGE SCALE GENOMIC DNA]</scope>
</reference>
<feature type="region of interest" description="Disordered" evidence="1">
    <location>
        <begin position="1"/>
        <end position="93"/>
    </location>
</feature>
<evidence type="ECO:0000313" key="3">
    <source>
        <dbReference type="Proteomes" id="UP001314229"/>
    </source>
</evidence>
<protein>
    <submittedName>
        <fullName evidence="2">Uncharacterized protein</fullName>
    </submittedName>
</protein>
<dbReference type="AlphaFoldDB" id="A0AAV1PXD2"/>
<organism evidence="2 3">
    <name type="scientific">Scomber scombrus</name>
    <name type="common">Atlantic mackerel</name>
    <name type="synonym">Scomber vernalis</name>
    <dbReference type="NCBI Taxonomy" id="13677"/>
    <lineage>
        <taxon>Eukaryota</taxon>
        <taxon>Metazoa</taxon>
        <taxon>Chordata</taxon>
        <taxon>Craniata</taxon>
        <taxon>Vertebrata</taxon>
        <taxon>Euteleostomi</taxon>
        <taxon>Actinopterygii</taxon>
        <taxon>Neopterygii</taxon>
        <taxon>Teleostei</taxon>
        <taxon>Neoteleostei</taxon>
        <taxon>Acanthomorphata</taxon>
        <taxon>Pelagiaria</taxon>
        <taxon>Scombriformes</taxon>
        <taxon>Scombridae</taxon>
        <taxon>Scomber</taxon>
    </lineage>
</organism>
<keyword evidence="3" id="KW-1185">Reference proteome</keyword>
<evidence type="ECO:0000313" key="2">
    <source>
        <dbReference type="EMBL" id="CAK6976602.1"/>
    </source>
</evidence>
<gene>
    <name evidence="2" type="ORF">FSCOSCO3_A019085</name>
</gene>
<evidence type="ECO:0000256" key="1">
    <source>
        <dbReference type="SAM" id="MobiDB-lite"/>
    </source>
</evidence>
<feature type="compositionally biased region" description="Polar residues" evidence="1">
    <location>
        <begin position="1"/>
        <end position="12"/>
    </location>
</feature>
<feature type="compositionally biased region" description="Basic residues" evidence="1">
    <location>
        <begin position="54"/>
        <end position="75"/>
    </location>
</feature>
<sequence>MMDGSSSGNCSENGLAPDRRETPPVRWASKMADTSSAPIARPDSKQASSPPETKKKKKKKKKQKKKTKKEKKKTKDNKEGGEDDEDGGNCGRDASAVHVFASLHRNTGTVSRQKVIVCQNLISGRGSTHSSPLSGSAKTVIICIYIQLYVRNYKLDYNECDL</sequence>